<dbReference type="OrthoDB" id="9789529at2"/>
<dbReference type="InterPro" id="IPR036390">
    <property type="entry name" value="WH_DNA-bd_sf"/>
</dbReference>
<dbReference type="GO" id="GO:0003677">
    <property type="term" value="F:DNA binding"/>
    <property type="evidence" value="ECO:0007669"/>
    <property type="project" value="UniProtKB-KW"/>
</dbReference>
<dbReference type="Gene3D" id="3.40.190.10">
    <property type="entry name" value="Periplasmic binding protein-like II"/>
    <property type="match status" value="2"/>
</dbReference>
<dbReference type="SUPFAM" id="SSF46785">
    <property type="entry name" value="Winged helix' DNA-binding domain"/>
    <property type="match status" value="1"/>
</dbReference>
<dbReference type="InterPro" id="IPR000847">
    <property type="entry name" value="LysR_HTH_N"/>
</dbReference>
<evidence type="ECO:0000259" key="5">
    <source>
        <dbReference type="PROSITE" id="PS50931"/>
    </source>
</evidence>
<reference evidence="6 9" key="2">
    <citation type="journal article" date="2018" name="Nat. Biotechnol.">
        <title>A standardized bacterial taxonomy based on genome phylogeny substantially revises the tree of life.</title>
        <authorList>
            <person name="Parks D.H."/>
            <person name="Chuvochina M."/>
            <person name="Waite D.W."/>
            <person name="Rinke C."/>
            <person name="Skarshewski A."/>
            <person name="Chaumeil P.A."/>
            <person name="Hugenholtz P."/>
        </authorList>
    </citation>
    <scope>NUCLEOTIDE SEQUENCE [LARGE SCALE GENOMIC DNA]</scope>
    <source>
        <strain evidence="6">UBA8739</strain>
    </source>
</reference>
<dbReference type="AlphaFoldDB" id="A0A161R1W3"/>
<dbReference type="InterPro" id="IPR050176">
    <property type="entry name" value="LTTR"/>
</dbReference>
<evidence type="ECO:0000313" key="9">
    <source>
        <dbReference type="Proteomes" id="UP000257706"/>
    </source>
</evidence>
<keyword evidence="2" id="KW-0805">Transcription regulation</keyword>
<dbReference type="Pfam" id="PF00126">
    <property type="entry name" value="HTH_1"/>
    <property type="match status" value="1"/>
</dbReference>
<dbReference type="GO" id="GO:0003700">
    <property type="term" value="F:DNA-binding transcription factor activity"/>
    <property type="evidence" value="ECO:0007669"/>
    <property type="project" value="InterPro"/>
</dbReference>
<reference evidence="7 8" key="1">
    <citation type="submission" date="2015-12" db="EMBL/GenBank/DDBJ databases">
        <title>Genome sequence of Tistrella mobilis MCCC 1A02139.</title>
        <authorList>
            <person name="Lu L."/>
            <person name="Lai Q."/>
            <person name="Shao Z."/>
            <person name="Qian P."/>
        </authorList>
    </citation>
    <scope>NUCLEOTIDE SEQUENCE [LARGE SCALE GENOMIC DNA]</scope>
    <source>
        <strain evidence="7 8">MCCC 1A02139</strain>
    </source>
</reference>
<dbReference type="PRINTS" id="PR00039">
    <property type="entry name" value="HTHLYSR"/>
</dbReference>
<dbReference type="PANTHER" id="PTHR30579:SF7">
    <property type="entry name" value="HTH-TYPE TRANSCRIPTIONAL REGULATOR LRHA-RELATED"/>
    <property type="match status" value="1"/>
</dbReference>
<comment type="similarity">
    <text evidence="1">Belongs to the LysR transcriptional regulatory family.</text>
</comment>
<dbReference type="Gene3D" id="1.10.10.10">
    <property type="entry name" value="Winged helix-like DNA-binding domain superfamily/Winged helix DNA-binding domain"/>
    <property type="match status" value="1"/>
</dbReference>
<evidence type="ECO:0000313" key="6">
    <source>
        <dbReference type="EMBL" id="HAE48755.1"/>
    </source>
</evidence>
<dbReference type="EMBL" id="LPZR01000172">
    <property type="protein sequence ID" value="KYO51496.1"/>
    <property type="molecule type" value="Genomic_DNA"/>
</dbReference>
<accession>A0A161R1W3</accession>
<protein>
    <recommendedName>
        <fullName evidence="5">HTH lysR-type domain-containing protein</fullName>
    </recommendedName>
</protein>
<sequence length="292" mass="30283">MIRPDLDITLLRCFLTVLDAGGFARAASLLGRTQPAVSQQIRRLEDLLGHRLIQRASPGRSQPPQPTAAGERLAEQARRLIALHDGLVADMLGLEELPATLRLGVHQHASDEILGRLVAEVARLRPGTGLDLRITHNAQLTAEIAAGELDLALPLAVVMDGAGQDGGAGHEGALPVSIDWRGTSEAAGTTALPLIAFRPPCIFRQAAIMALGRAGRRWRLVHEATDARSLAAALSAGLGVAAVPDVGRYDDIPHAPAGLGLPPLPGAMLRPVAAPGLGADLVAALAGLAAGR</sequence>
<comment type="caution">
    <text evidence="7">The sequence shown here is derived from an EMBL/GenBank/DDBJ whole genome shotgun (WGS) entry which is preliminary data.</text>
</comment>
<feature type="domain" description="HTH lysR-type" evidence="5">
    <location>
        <begin position="6"/>
        <end position="63"/>
    </location>
</feature>
<evidence type="ECO:0000256" key="3">
    <source>
        <dbReference type="ARBA" id="ARBA00023125"/>
    </source>
</evidence>
<dbReference type="Proteomes" id="UP000257706">
    <property type="component" value="Unassembled WGS sequence"/>
</dbReference>
<keyword evidence="3" id="KW-0238">DNA-binding</keyword>
<gene>
    <name evidence="7" type="ORF">AUP44_08880</name>
    <name evidence="6" type="ORF">DCK97_15165</name>
</gene>
<evidence type="ECO:0000313" key="8">
    <source>
        <dbReference type="Proteomes" id="UP000075787"/>
    </source>
</evidence>
<keyword evidence="4" id="KW-0804">Transcription</keyword>
<dbReference type="SUPFAM" id="SSF53850">
    <property type="entry name" value="Periplasmic binding protein-like II"/>
    <property type="match status" value="1"/>
</dbReference>
<dbReference type="Proteomes" id="UP000075787">
    <property type="component" value="Unassembled WGS sequence"/>
</dbReference>
<dbReference type="InterPro" id="IPR005119">
    <property type="entry name" value="LysR_subst-bd"/>
</dbReference>
<name>A0A161R1W3_9PROT</name>
<evidence type="ECO:0000256" key="4">
    <source>
        <dbReference type="ARBA" id="ARBA00023163"/>
    </source>
</evidence>
<evidence type="ECO:0000256" key="1">
    <source>
        <dbReference type="ARBA" id="ARBA00009437"/>
    </source>
</evidence>
<dbReference type="PROSITE" id="PS50931">
    <property type="entry name" value="HTH_LYSR"/>
    <property type="match status" value="1"/>
</dbReference>
<organism evidence="7 8">
    <name type="scientific">Tistrella mobilis</name>
    <dbReference type="NCBI Taxonomy" id="171437"/>
    <lineage>
        <taxon>Bacteria</taxon>
        <taxon>Pseudomonadati</taxon>
        <taxon>Pseudomonadota</taxon>
        <taxon>Alphaproteobacteria</taxon>
        <taxon>Geminicoccales</taxon>
        <taxon>Geminicoccaceae</taxon>
        <taxon>Tistrella</taxon>
    </lineage>
</organism>
<evidence type="ECO:0000313" key="7">
    <source>
        <dbReference type="EMBL" id="KYO51496.1"/>
    </source>
</evidence>
<dbReference type="EMBL" id="DMAI01000242">
    <property type="protein sequence ID" value="HAE48755.1"/>
    <property type="molecule type" value="Genomic_DNA"/>
</dbReference>
<dbReference type="RefSeq" id="WP_062766208.1">
    <property type="nucleotide sequence ID" value="NZ_CP121045.1"/>
</dbReference>
<dbReference type="Pfam" id="PF03466">
    <property type="entry name" value="LysR_substrate"/>
    <property type="match status" value="1"/>
</dbReference>
<dbReference type="InterPro" id="IPR036388">
    <property type="entry name" value="WH-like_DNA-bd_sf"/>
</dbReference>
<dbReference type="PANTHER" id="PTHR30579">
    <property type="entry name" value="TRANSCRIPTIONAL REGULATOR"/>
    <property type="match status" value="1"/>
</dbReference>
<evidence type="ECO:0000256" key="2">
    <source>
        <dbReference type="ARBA" id="ARBA00023015"/>
    </source>
</evidence>
<dbReference type="GeneID" id="97242456"/>
<proteinExistence type="inferred from homology"/>